<accession>A0A0A2GTK1</accession>
<keyword evidence="4" id="KW-1185">Reference proteome</keyword>
<evidence type="ECO:0000256" key="1">
    <source>
        <dbReference type="SAM" id="MobiDB-lite"/>
    </source>
</evidence>
<organism evidence="3 4">
    <name type="scientific">Dokdonia donghaensis DSW-1</name>
    <dbReference type="NCBI Taxonomy" id="1300343"/>
    <lineage>
        <taxon>Bacteria</taxon>
        <taxon>Pseudomonadati</taxon>
        <taxon>Bacteroidota</taxon>
        <taxon>Flavobacteriia</taxon>
        <taxon>Flavobacteriales</taxon>
        <taxon>Flavobacteriaceae</taxon>
        <taxon>Dokdonia</taxon>
    </lineage>
</organism>
<feature type="region of interest" description="Disordered" evidence="1">
    <location>
        <begin position="58"/>
        <end position="78"/>
    </location>
</feature>
<sequence>MLLVAEIPSFIKTIAIILLVYFGLRFLAKLAWPYIVRYITKKAGQKMENAFKGFQQQAQQYGQSQQEPTRDVPKKSSKVVGEYVDYEEID</sequence>
<keyword evidence="2" id="KW-1133">Transmembrane helix</keyword>
<evidence type="ECO:0000313" key="4">
    <source>
        <dbReference type="Proteomes" id="UP000030140"/>
    </source>
</evidence>
<dbReference type="PATRIC" id="fig|1300343.5.peg.2267"/>
<dbReference type="OrthoDB" id="1123055at2"/>
<gene>
    <name evidence="3" type="ORF">NV36_01445</name>
</gene>
<proteinExistence type="predicted"/>
<evidence type="ECO:0000256" key="2">
    <source>
        <dbReference type="SAM" id="Phobius"/>
    </source>
</evidence>
<feature type="transmembrane region" description="Helical" evidence="2">
    <location>
        <begin position="12"/>
        <end position="32"/>
    </location>
</feature>
<dbReference type="Pfam" id="PF16118">
    <property type="entry name" value="DUF4834"/>
    <property type="match status" value="1"/>
</dbReference>
<reference evidence="3 4" key="1">
    <citation type="submission" date="2014-10" db="EMBL/GenBank/DDBJ databases">
        <title>Draft genome sequence of the proteorhodopsin-containing marine bacterium Dokdonia donghaensis.</title>
        <authorList>
            <person name="Gomez-Consarnau L."/>
            <person name="Gonzalez J.M."/>
            <person name="Riedel T."/>
            <person name="Jaenicke S."/>
            <person name="Wagner-Doebler I."/>
            <person name="Fuhrman J.A."/>
        </authorList>
    </citation>
    <scope>NUCLEOTIDE SEQUENCE [LARGE SCALE GENOMIC DNA]</scope>
    <source>
        <strain evidence="3 4">DSW-1</strain>
    </source>
</reference>
<evidence type="ECO:0000313" key="3">
    <source>
        <dbReference type="EMBL" id="KGO05641.1"/>
    </source>
</evidence>
<dbReference type="KEGG" id="ddo:I597_2247"/>
<dbReference type="InterPro" id="IPR032272">
    <property type="entry name" value="DUF4834"/>
</dbReference>
<evidence type="ECO:0008006" key="5">
    <source>
        <dbReference type="Google" id="ProtNLM"/>
    </source>
</evidence>
<name>A0A0A2GTK1_9FLAO</name>
<dbReference type="Proteomes" id="UP000030140">
    <property type="component" value="Unassembled WGS sequence"/>
</dbReference>
<keyword evidence="2" id="KW-0472">Membrane</keyword>
<dbReference type="EMBL" id="JSAQ01000001">
    <property type="protein sequence ID" value="KGO05641.1"/>
    <property type="molecule type" value="Genomic_DNA"/>
</dbReference>
<keyword evidence="2" id="KW-0812">Transmembrane</keyword>
<dbReference type="AlphaFoldDB" id="A0A0A2GTK1"/>
<protein>
    <recommendedName>
        <fullName evidence="5">DUF4834 domain-containing protein</fullName>
    </recommendedName>
</protein>
<comment type="caution">
    <text evidence="3">The sequence shown here is derived from an EMBL/GenBank/DDBJ whole genome shotgun (WGS) entry which is preliminary data.</text>
</comment>
<dbReference type="RefSeq" id="WP_035324685.1">
    <property type="nucleotide sequence ID" value="NZ_CP015125.1"/>
</dbReference>